<name>A0A060Y6A6_ONCMY</name>
<accession>A0A060Y6A6</accession>
<dbReference type="Proteomes" id="UP000193380">
    <property type="component" value="Unassembled WGS sequence"/>
</dbReference>
<reference evidence="2" key="1">
    <citation type="journal article" date="2014" name="Nat. Commun.">
        <title>The rainbow trout genome provides novel insights into evolution after whole-genome duplication in vertebrates.</title>
        <authorList>
            <person name="Berthelot C."/>
            <person name="Brunet F."/>
            <person name="Chalopin D."/>
            <person name="Juanchich A."/>
            <person name="Bernard M."/>
            <person name="Noel B."/>
            <person name="Bento P."/>
            <person name="Da Silva C."/>
            <person name="Labadie K."/>
            <person name="Alberti A."/>
            <person name="Aury J.M."/>
            <person name="Louis A."/>
            <person name="Dehais P."/>
            <person name="Bardou P."/>
            <person name="Montfort J."/>
            <person name="Klopp C."/>
            <person name="Cabau C."/>
            <person name="Gaspin C."/>
            <person name="Thorgaard G.H."/>
            <person name="Boussaha M."/>
            <person name="Quillet E."/>
            <person name="Guyomard R."/>
            <person name="Galiana D."/>
            <person name="Bobe J."/>
            <person name="Volff J.N."/>
            <person name="Genet C."/>
            <person name="Wincker P."/>
            <person name="Jaillon O."/>
            <person name="Roest Crollius H."/>
            <person name="Guiguen Y."/>
        </authorList>
    </citation>
    <scope>NUCLEOTIDE SEQUENCE [LARGE SCALE GENOMIC DNA]</scope>
</reference>
<dbReference type="PaxDb" id="8022-A0A060Y6A6"/>
<dbReference type="AlphaFoldDB" id="A0A060Y6A6"/>
<dbReference type="EMBL" id="FR907651">
    <property type="protein sequence ID" value="CDQ87067.1"/>
    <property type="molecule type" value="Genomic_DNA"/>
</dbReference>
<proteinExistence type="predicted"/>
<dbReference type="STRING" id="8022.A0A060Y6A6"/>
<evidence type="ECO:0000256" key="1">
    <source>
        <dbReference type="SAM" id="MobiDB-lite"/>
    </source>
</evidence>
<sequence length="229" mass="25432">MRVCVCVLPVPCEENMKKVGVRRVNRYDESIDTYTEFFKPYELTSFDDTFCIAMTNSARELMPKTVGVDPSPFTVRKPEETGKSAVIGAKSSKEETVVQRKTAASAPPPPSEEQISSSSEDDSEDDRDDDGSVSQRSTPVKLLTESGESVRTQEDFLQQSMRETYGLNLAALPAEEDMLIYERFAYLGQNQHKLERTEPSVLENAINVGILSSVVASRSRVLLTHPSAL</sequence>
<evidence type="ECO:0000313" key="2">
    <source>
        <dbReference type="EMBL" id="CDQ87067.1"/>
    </source>
</evidence>
<feature type="region of interest" description="Disordered" evidence="1">
    <location>
        <begin position="64"/>
        <end position="149"/>
    </location>
</feature>
<protein>
    <submittedName>
        <fullName evidence="2">Uncharacterized protein</fullName>
    </submittedName>
</protein>
<organism evidence="2 3">
    <name type="scientific">Oncorhynchus mykiss</name>
    <name type="common">Rainbow trout</name>
    <name type="synonym">Salmo gairdneri</name>
    <dbReference type="NCBI Taxonomy" id="8022"/>
    <lineage>
        <taxon>Eukaryota</taxon>
        <taxon>Metazoa</taxon>
        <taxon>Chordata</taxon>
        <taxon>Craniata</taxon>
        <taxon>Vertebrata</taxon>
        <taxon>Euteleostomi</taxon>
        <taxon>Actinopterygii</taxon>
        <taxon>Neopterygii</taxon>
        <taxon>Teleostei</taxon>
        <taxon>Protacanthopterygii</taxon>
        <taxon>Salmoniformes</taxon>
        <taxon>Salmonidae</taxon>
        <taxon>Salmoninae</taxon>
        <taxon>Oncorhynchus</taxon>
    </lineage>
</organism>
<reference evidence="2" key="2">
    <citation type="submission" date="2014-03" db="EMBL/GenBank/DDBJ databases">
        <authorList>
            <person name="Genoscope - CEA"/>
        </authorList>
    </citation>
    <scope>NUCLEOTIDE SEQUENCE</scope>
</reference>
<evidence type="ECO:0000313" key="3">
    <source>
        <dbReference type="Proteomes" id="UP000193380"/>
    </source>
</evidence>
<feature type="compositionally biased region" description="Acidic residues" evidence="1">
    <location>
        <begin position="119"/>
        <end position="131"/>
    </location>
</feature>
<gene>
    <name evidence="2" type="ORF">GSONMT00003574001</name>
</gene>